<evidence type="ECO:0000313" key="2">
    <source>
        <dbReference type="Proteomes" id="UP000004622"/>
    </source>
</evidence>
<gene>
    <name evidence="1" type="ORF">A33O_19936</name>
</gene>
<dbReference type="AlphaFoldDB" id="I5BS67"/>
<dbReference type="EMBL" id="AJXZ01000054">
    <property type="protein sequence ID" value="EIM72419.1"/>
    <property type="molecule type" value="Genomic_DNA"/>
</dbReference>
<reference evidence="1 2" key="1">
    <citation type="journal article" date="2012" name="J. Bacteriol.">
        <title>Genome Sequence of Nitratireductor aquibiodomus Strain RA22.</title>
        <authorList>
            <person name="Singh A."/>
            <person name="Jangir P.K."/>
            <person name="Kumari C."/>
            <person name="Sharma R."/>
        </authorList>
    </citation>
    <scope>NUCLEOTIDE SEQUENCE [LARGE SCALE GENOMIC DNA]</scope>
    <source>
        <strain evidence="1 2">RA22</strain>
    </source>
</reference>
<accession>I5BS67</accession>
<name>I5BS67_9HYPH</name>
<proteinExistence type="predicted"/>
<organism evidence="1 2">
    <name type="scientific">Nitratireductor aquibiodomus RA22</name>
    <dbReference type="NCBI Taxonomy" id="1189611"/>
    <lineage>
        <taxon>Bacteria</taxon>
        <taxon>Pseudomonadati</taxon>
        <taxon>Pseudomonadota</taxon>
        <taxon>Alphaproteobacteria</taxon>
        <taxon>Hyphomicrobiales</taxon>
        <taxon>Phyllobacteriaceae</taxon>
        <taxon>Nitratireductor</taxon>
    </lineage>
</organism>
<sequence length="65" mass="7185">MRFDAAFAPQAIALALAALLLQLKIELITSRKPMDRNHEAAQQGIPISRSVWIFNVCGAPIVHLF</sequence>
<evidence type="ECO:0000313" key="1">
    <source>
        <dbReference type="EMBL" id="EIM72419.1"/>
    </source>
</evidence>
<protein>
    <submittedName>
        <fullName evidence="1">Uncharacterized protein</fullName>
    </submittedName>
</protein>
<dbReference type="Proteomes" id="UP000004622">
    <property type="component" value="Unassembled WGS sequence"/>
</dbReference>
<comment type="caution">
    <text evidence="1">The sequence shown here is derived from an EMBL/GenBank/DDBJ whole genome shotgun (WGS) entry which is preliminary data.</text>
</comment>